<keyword evidence="8 11" id="KW-1133">Transmembrane helix</keyword>
<dbReference type="GO" id="GO:0016887">
    <property type="term" value="F:ATP hydrolysis activity"/>
    <property type="evidence" value="ECO:0007669"/>
    <property type="project" value="InterPro"/>
</dbReference>
<keyword evidence="3" id="KW-0813">Transport</keyword>
<name>A0A834LFL4_RHOSS</name>
<evidence type="ECO:0000256" key="4">
    <source>
        <dbReference type="ARBA" id="ARBA00022692"/>
    </source>
</evidence>
<feature type="region of interest" description="Disordered" evidence="10">
    <location>
        <begin position="17"/>
        <end position="48"/>
    </location>
</feature>
<dbReference type="Proteomes" id="UP000626092">
    <property type="component" value="Unassembled WGS sequence"/>
</dbReference>
<feature type="compositionally biased region" description="Polar residues" evidence="10">
    <location>
        <begin position="25"/>
        <end position="35"/>
    </location>
</feature>
<comment type="similarity">
    <text evidence="2">Belongs to the ABC transporter superfamily. ABCG family. PDR (TC 3.A.1.205) subfamily.</text>
</comment>
<evidence type="ECO:0000256" key="10">
    <source>
        <dbReference type="SAM" id="MobiDB-lite"/>
    </source>
</evidence>
<keyword evidence="7" id="KW-0067">ATP-binding</keyword>
<dbReference type="Pfam" id="PF00005">
    <property type="entry name" value="ABC_tran"/>
    <property type="match status" value="2"/>
</dbReference>
<evidence type="ECO:0000313" key="13">
    <source>
        <dbReference type="EMBL" id="KAF7134693.1"/>
    </source>
</evidence>
<evidence type="ECO:0000256" key="2">
    <source>
        <dbReference type="ARBA" id="ARBA00006012"/>
    </source>
</evidence>
<dbReference type="FunFam" id="3.40.50.300:FF:000179">
    <property type="entry name" value="ABC transporter G family member 34"/>
    <property type="match status" value="1"/>
</dbReference>
<dbReference type="InterPro" id="IPR003439">
    <property type="entry name" value="ABC_transporter-like_ATP-bd"/>
</dbReference>
<evidence type="ECO:0000256" key="6">
    <source>
        <dbReference type="ARBA" id="ARBA00022741"/>
    </source>
</evidence>
<accession>A0A834LFL4</accession>
<dbReference type="GO" id="GO:0005524">
    <property type="term" value="F:ATP binding"/>
    <property type="evidence" value="ECO:0007669"/>
    <property type="project" value="UniProtKB-KW"/>
</dbReference>
<keyword evidence="6" id="KW-0547">Nucleotide-binding</keyword>
<evidence type="ECO:0000256" key="1">
    <source>
        <dbReference type="ARBA" id="ARBA00004141"/>
    </source>
</evidence>
<feature type="transmembrane region" description="Helical" evidence="11">
    <location>
        <begin position="1002"/>
        <end position="1023"/>
    </location>
</feature>
<dbReference type="Gene3D" id="3.40.50.300">
    <property type="entry name" value="P-loop containing nucleotide triphosphate hydrolases"/>
    <property type="match status" value="2"/>
</dbReference>
<feature type="transmembrane region" description="Helical" evidence="11">
    <location>
        <begin position="975"/>
        <end position="996"/>
    </location>
</feature>
<feature type="compositionally biased region" description="Low complexity" evidence="10">
    <location>
        <begin position="36"/>
        <end position="48"/>
    </location>
</feature>
<evidence type="ECO:0000256" key="11">
    <source>
        <dbReference type="SAM" id="Phobius"/>
    </source>
</evidence>
<evidence type="ECO:0000256" key="7">
    <source>
        <dbReference type="ARBA" id="ARBA00022840"/>
    </source>
</evidence>
<evidence type="ECO:0000256" key="5">
    <source>
        <dbReference type="ARBA" id="ARBA00022737"/>
    </source>
</evidence>
<evidence type="ECO:0000313" key="14">
    <source>
        <dbReference type="Proteomes" id="UP000626092"/>
    </source>
</evidence>
<reference evidence="13" key="1">
    <citation type="submission" date="2019-11" db="EMBL/GenBank/DDBJ databases">
        <authorList>
            <person name="Liu Y."/>
            <person name="Hou J."/>
            <person name="Li T.-Q."/>
            <person name="Guan C.-H."/>
            <person name="Wu X."/>
            <person name="Wu H.-Z."/>
            <person name="Ling F."/>
            <person name="Zhang R."/>
            <person name="Shi X.-G."/>
            <person name="Ren J.-P."/>
            <person name="Chen E.-F."/>
            <person name="Sun J.-M."/>
        </authorList>
    </citation>
    <scope>NUCLEOTIDE SEQUENCE</scope>
    <source>
        <strain evidence="13">Adult_tree_wgs_1</strain>
        <tissue evidence="13">Leaves</tissue>
    </source>
</reference>
<dbReference type="PROSITE" id="PS50893">
    <property type="entry name" value="ABC_TRANSPORTER_2"/>
    <property type="match status" value="2"/>
</dbReference>
<dbReference type="OrthoDB" id="66620at2759"/>
<dbReference type="InterPro" id="IPR003593">
    <property type="entry name" value="AAA+_ATPase"/>
</dbReference>
<keyword evidence="9 11" id="KW-0472">Membrane</keyword>
<feature type="transmembrane region" description="Helical" evidence="11">
    <location>
        <begin position="659"/>
        <end position="680"/>
    </location>
</feature>
<dbReference type="FunFam" id="3.40.50.300:FF:003489">
    <property type="entry name" value="ABC transporter G family member 39"/>
    <property type="match status" value="1"/>
</dbReference>
<evidence type="ECO:0000256" key="9">
    <source>
        <dbReference type="ARBA" id="ARBA00023136"/>
    </source>
</evidence>
<keyword evidence="5" id="KW-0677">Repeat</keyword>
<proteinExistence type="inferred from homology"/>
<dbReference type="Pfam" id="PF01061">
    <property type="entry name" value="ABC2_membrane"/>
    <property type="match status" value="2"/>
</dbReference>
<dbReference type="AlphaFoldDB" id="A0A834LFL4"/>
<keyword evidence="4 11" id="KW-0812">Transmembrane</keyword>
<dbReference type="InterPro" id="IPR027417">
    <property type="entry name" value="P-loop_NTPase"/>
</dbReference>
<protein>
    <recommendedName>
        <fullName evidence="12">ABC transporter domain-containing protein</fullName>
    </recommendedName>
</protein>
<dbReference type="SMART" id="SM00382">
    <property type="entry name" value="AAA"/>
    <property type="match status" value="2"/>
</dbReference>
<evidence type="ECO:0000256" key="8">
    <source>
        <dbReference type="ARBA" id="ARBA00022989"/>
    </source>
</evidence>
<evidence type="ECO:0000256" key="3">
    <source>
        <dbReference type="ARBA" id="ARBA00022448"/>
    </source>
</evidence>
<feature type="transmembrane region" description="Helical" evidence="11">
    <location>
        <begin position="1030"/>
        <end position="1050"/>
    </location>
</feature>
<comment type="subcellular location">
    <subcellularLocation>
        <location evidence="1">Membrane</location>
        <topology evidence="1">Multi-pass membrane protein</topology>
    </subcellularLocation>
</comment>
<gene>
    <name evidence="13" type="ORF">RHSIM_Rhsim08G0079100</name>
</gene>
<feature type="transmembrane region" description="Helical" evidence="11">
    <location>
        <begin position="1111"/>
        <end position="1135"/>
    </location>
</feature>
<feature type="domain" description="ABC transporter" evidence="12">
    <location>
        <begin position="179"/>
        <end position="451"/>
    </location>
</feature>
<dbReference type="InterPro" id="IPR013525">
    <property type="entry name" value="ABC2_TM"/>
</dbReference>
<dbReference type="EMBL" id="WJXA01000008">
    <property type="protein sequence ID" value="KAF7134693.1"/>
    <property type="molecule type" value="Genomic_DNA"/>
</dbReference>
<organism evidence="13 14">
    <name type="scientific">Rhododendron simsii</name>
    <name type="common">Sims's rhododendron</name>
    <dbReference type="NCBI Taxonomy" id="118357"/>
    <lineage>
        <taxon>Eukaryota</taxon>
        <taxon>Viridiplantae</taxon>
        <taxon>Streptophyta</taxon>
        <taxon>Embryophyta</taxon>
        <taxon>Tracheophyta</taxon>
        <taxon>Spermatophyta</taxon>
        <taxon>Magnoliopsida</taxon>
        <taxon>eudicotyledons</taxon>
        <taxon>Gunneridae</taxon>
        <taxon>Pentapetalae</taxon>
        <taxon>asterids</taxon>
        <taxon>Ericales</taxon>
        <taxon>Ericaceae</taxon>
        <taxon>Ericoideae</taxon>
        <taxon>Rhodoreae</taxon>
        <taxon>Rhododendron</taxon>
    </lineage>
</organism>
<evidence type="ECO:0000259" key="12">
    <source>
        <dbReference type="PROSITE" id="PS50893"/>
    </source>
</evidence>
<comment type="caution">
    <text evidence="13">The sequence shown here is derived from an EMBL/GenBank/DDBJ whole genome shotgun (WGS) entry which is preliminary data.</text>
</comment>
<keyword evidence="14" id="KW-1185">Reference proteome</keyword>
<feature type="domain" description="ABC transporter" evidence="12">
    <location>
        <begin position="743"/>
        <end position="1000"/>
    </location>
</feature>
<feature type="transmembrane region" description="Helical" evidence="11">
    <location>
        <begin position="686"/>
        <end position="705"/>
    </location>
</feature>
<sequence>MEQETDDIEMKSLGMEAGEIGGGSMSSTLQHHIAQSSRATTTTSHSSPTSDIWLFGEHDKEDEKAWAAIEKLPSLKRLRTCLFDCGNLHGTNENKGETRSVVDVAELGAVERRLFINNLLQKVEDDNQRLLQKLKERKDRVGLELPTVEVRYKNLCVEAEYLPHEESPPTLWNALKGIFSVIRIGSHANKIKLLRDVQGIIKPSRMTLLLGPRGCGKTTLLQAIAGKLDQILKVTGDISYNGYKLNEFLPQKTSCYMSQYDMHISEMTVRETLDFSACCQGIGNGSEILMEIIRREKRAGIIPERDIDTYMKAATIEGLNKTLRTDYTLKILGLDNCADIIAGDAMRTGISGGQKRRLTTGEMIIGPSKVLLMDEISTGLDSATTFQILTCFQQWTHTTGSTIVLSLLQPEPEVFDLFDDIILMAEGKIAYQGPCDCVVEFFEHCGFRCPPRKGIADFLQEVVSRKDQGQYWYPTNQTYTCVSVEDFEMTFKKFHVGQKLDEQLSQDFIRSDFHKKALSFNIYSLRKWELLKACTAREWLLMRRNSFVYVVRSVQVSVTFVHVLKMDIDVDRANYFMGSLFFALMRITTNGIPKLAMTLSRLPVFYKQRDIYFYPAWAYSIPAAILKIPYSFVDAFLWTALTYYVIGYSPEPERFFRQFFILFLLHQVSISWFRLVASVFRNPSVAVSYALFSIAVMFYFGGFLIPQPSLPTWLKWGFWVSPLAYAEIGASVNEFLAPRWQKVRLKSLMKSTHQMPPYIFQKKGEPGFETERLQLLKDVTGTFRAGVLTALMGASGAGKTTLMDVLSGRKTCGIIEGDIRIGGYPKVQDTYVRISGYCEQSDIHSPQITILESLTYSAWLCLPPEIDRNTKSEFVQEVLQMMELDSLKDAIVGFPGVSGISNEQWKRLTIAVELVSNPSILFMDEPTTGLDARAAAIIMQIMLMKRGGQIIFLGELGKHSSKLIEYFEMTIEIPYVFLQAVLFVIITYPAIGFYWAINKVIWNVYIMFFSMLYFTYLGMLLVALTPNVQVASILASFCYTMMALFSGFLMPGPSIPKWWAWCYWICPTAWSLQGLLTSQYGDIEKEATIFGEQKAINAFLQSYYGYHNHHLLGVVALVISAFPLVFATGFAYAIAKLNFQRR</sequence>
<dbReference type="GO" id="GO:0005886">
    <property type="term" value="C:plasma membrane"/>
    <property type="evidence" value="ECO:0007669"/>
    <property type="project" value="UniProtKB-ARBA"/>
</dbReference>
<dbReference type="GO" id="GO:0140359">
    <property type="term" value="F:ABC-type transporter activity"/>
    <property type="evidence" value="ECO:0007669"/>
    <property type="project" value="InterPro"/>
</dbReference>
<dbReference type="SUPFAM" id="SSF52540">
    <property type="entry name" value="P-loop containing nucleoside triphosphate hydrolases"/>
    <property type="match status" value="2"/>
</dbReference>
<dbReference type="PANTHER" id="PTHR19241">
    <property type="entry name" value="ATP-BINDING CASSETTE TRANSPORTER"/>
    <property type="match status" value="1"/>
</dbReference>